<protein>
    <recommendedName>
        <fullName evidence="2">HTH cro/C1-type domain-containing protein</fullName>
    </recommendedName>
</protein>
<evidence type="ECO:0000313" key="1">
    <source>
        <dbReference type="EMBL" id="KKK53700.1"/>
    </source>
</evidence>
<dbReference type="EMBL" id="LAZR01066370">
    <property type="protein sequence ID" value="KKK53700.1"/>
    <property type="molecule type" value="Genomic_DNA"/>
</dbReference>
<name>A0A0F8WYZ8_9ZZZZ</name>
<reference evidence="1" key="1">
    <citation type="journal article" date="2015" name="Nature">
        <title>Complex archaea that bridge the gap between prokaryotes and eukaryotes.</title>
        <authorList>
            <person name="Spang A."/>
            <person name="Saw J.H."/>
            <person name="Jorgensen S.L."/>
            <person name="Zaremba-Niedzwiedzka K."/>
            <person name="Martijn J."/>
            <person name="Lind A.E."/>
            <person name="van Eijk R."/>
            <person name="Schleper C."/>
            <person name="Guy L."/>
            <person name="Ettema T.J."/>
        </authorList>
    </citation>
    <scope>NUCLEOTIDE SEQUENCE</scope>
</reference>
<accession>A0A0F8WYZ8</accession>
<proteinExistence type="predicted"/>
<dbReference type="AlphaFoldDB" id="A0A0F8WYZ8"/>
<organism evidence="1">
    <name type="scientific">marine sediment metagenome</name>
    <dbReference type="NCBI Taxonomy" id="412755"/>
    <lineage>
        <taxon>unclassified sequences</taxon>
        <taxon>metagenomes</taxon>
        <taxon>ecological metagenomes</taxon>
    </lineage>
</organism>
<gene>
    <name evidence="1" type="ORF">LCGC14_3092160</name>
</gene>
<comment type="caution">
    <text evidence="1">The sequence shown here is derived from an EMBL/GenBank/DDBJ whole genome shotgun (WGS) entry which is preliminary data.</text>
</comment>
<evidence type="ECO:0008006" key="2">
    <source>
        <dbReference type="Google" id="ProtNLM"/>
    </source>
</evidence>
<sequence length="95" mass="10881">MIHFEVETLSQAMQVTMVLRKASIRDIAKELGMNASTVWRVTRYPLKSSAVNLLRIVNWMGIGNDTFWELWQKELQPAPSDKEERSLGKTCSKAL</sequence>